<dbReference type="InterPro" id="IPR013249">
    <property type="entry name" value="RNA_pol_sigma70_r4_t2"/>
</dbReference>
<feature type="region of interest" description="Disordered" evidence="5">
    <location>
        <begin position="1"/>
        <end position="26"/>
    </location>
</feature>
<gene>
    <name evidence="7" type="ORF">SCOCK_140014</name>
</gene>
<dbReference type="InterPro" id="IPR014284">
    <property type="entry name" value="RNA_pol_sigma-70_dom"/>
</dbReference>
<dbReference type="NCBIfam" id="TIGR02937">
    <property type="entry name" value="sigma70-ECF"/>
    <property type="match status" value="1"/>
</dbReference>
<comment type="caution">
    <text evidence="7">The sequence shown here is derived from an EMBL/GenBank/DDBJ whole genome shotgun (WGS) entry which is preliminary data.</text>
</comment>
<evidence type="ECO:0000313" key="8">
    <source>
        <dbReference type="Proteomes" id="UP001152519"/>
    </source>
</evidence>
<evidence type="ECO:0000256" key="3">
    <source>
        <dbReference type="ARBA" id="ARBA00023082"/>
    </source>
</evidence>
<evidence type="ECO:0000256" key="2">
    <source>
        <dbReference type="ARBA" id="ARBA00023015"/>
    </source>
</evidence>
<dbReference type="InterPro" id="IPR036388">
    <property type="entry name" value="WH-like_DNA-bd_sf"/>
</dbReference>
<dbReference type="EMBL" id="CAJSLV010000042">
    <property type="protein sequence ID" value="CAG6391816.1"/>
    <property type="molecule type" value="Genomic_DNA"/>
</dbReference>
<dbReference type="Pfam" id="PF08281">
    <property type="entry name" value="Sigma70_r4_2"/>
    <property type="match status" value="1"/>
</dbReference>
<evidence type="ECO:0000256" key="4">
    <source>
        <dbReference type="ARBA" id="ARBA00023163"/>
    </source>
</evidence>
<accession>A0A9W4DI73</accession>
<evidence type="ECO:0000259" key="6">
    <source>
        <dbReference type="Pfam" id="PF08281"/>
    </source>
</evidence>
<evidence type="ECO:0000256" key="5">
    <source>
        <dbReference type="SAM" id="MobiDB-lite"/>
    </source>
</evidence>
<organism evidence="7 8">
    <name type="scientific">Actinacidiphila cocklensis</name>
    <dbReference type="NCBI Taxonomy" id="887465"/>
    <lineage>
        <taxon>Bacteria</taxon>
        <taxon>Bacillati</taxon>
        <taxon>Actinomycetota</taxon>
        <taxon>Actinomycetes</taxon>
        <taxon>Kitasatosporales</taxon>
        <taxon>Streptomycetaceae</taxon>
        <taxon>Actinacidiphila</taxon>
    </lineage>
</organism>
<sequence>MVINEGPRAGSPRTAPPHSRAPSWSAVTGIHTPGAVTGDGPAVQAPAAGSRASTALLEAEGISDEQLLEMLRAFGLDSPLGQKVYQRLLRYELAALNSWMSSGLIWEKIATLTYAKSGAAYRGRSVWTRQEGEELRKDTVAQGLLELEKMVLGSWDPALGAGLKTFFTTRCLWIFLNNYKKLLRTKKIVLVPLEEMPTAHPSDPQDVVVARETAREALSQLPREMQMILQLRAEDYTNREIAELVGITEKAVEGRLHRYYERNQRGGFDEQ</sequence>
<proteinExistence type="inferred from homology"/>
<dbReference type="GO" id="GO:0016987">
    <property type="term" value="F:sigma factor activity"/>
    <property type="evidence" value="ECO:0007669"/>
    <property type="project" value="UniProtKB-KW"/>
</dbReference>
<dbReference type="InterPro" id="IPR013324">
    <property type="entry name" value="RNA_pol_sigma_r3/r4-like"/>
</dbReference>
<keyword evidence="8" id="KW-1185">Reference proteome</keyword>
<reference evidence="7" key="1">
    <citation type="submission" date="2021-05" db="EMBL/GenBank/DDBJ databases">
        <authorList>
            <person name="Arsene-Ploetze F."/>
        </authorList>
    </citation>
    <scope>NUCLEOTIDE SEQUENCE</scope>
    <source>
        <strain evidence="7">DSM 42138</strain>
    </source>
</reference>
<dbReference type="GO" id="GO:0003677">
    <property type="term" value="F:DNA binding"/>
    <property type="evidence" value="ECO:0007669"/>
    <property type="project" value="InterPro"/>
</dbReference>
<dbReference type="Proteomes" id="UP001152519">
    <property type="component" value="Unassembled WGS sequence"/>
</dbReference>
<evidence type="ECO:0000313" key="7">
    <source>
        <dbReference type="EMBL" id="CAG6391816.1"/>
    </source>
</evidence>
<dbReference type="Gene3D" id="1.10.10.10">
    <property type="entry name" value="Winged helix-like DNA-binding domain superfamily/Winged helix DNA-binding domain"/>
    <property type="match status" value="1"/>
</dbReference>
<dbReference type="AlphaFoldDB" id="A0A9W4DI73"/>
<name>A0A9W4DI73_9ACTN</name>
<feature type="domain" description="RNA polymerase sigma factor 70 region 4 type 2" evidence="6">
    <location>
        <begin position="214"/>
        <end position="258"/>
    </location>
</feature>
<protein>
    <recommendedName>
        <fullName evidence="6">RNA polymerase sigma factor 70 region 4 type 2 domain-containing protein</fullName>
    </recommendedName>
</protein>
<comment type="similarity">
    <text evidence="1">Belongs to the sigma-70 factor family. ECF subfamily.</text>
</comment>
<evidence type="ECO:0000256" key="1">
    <source>
        <dbReference type="ARBA" id="ARBA00010641"/>
    </source>
</evidence>
<keyword evidence="4" id="KW-0804">Transcription</keyword>
<keyword evidence="3" id="KW-0731">Sigma factor</keyword>
<dbReference type="SUPFAM" id="SSF88659">
    <property type="entry name" value="Sigma3 and sigma4 domains of RNA polymerase sigma factors"/>
    <property type="match status" value="1"/>
</dbReference>
<keyword evidence="2" id="KW-0805">Transcription regulation</keyword>
<dbReference type="GO" id="GO:0006352">
    <property type="term" value="P:DNA-templated transcription initiation"/>
    <property type="evidence" value="ECO:0007669"/>
    <property type="project" value="InterPro"/>
</dbReference>